<protein>
    <submittedName>
        <fullName evidence="1">Uncharacterized protein</fullName>
    </submittedName>
</protein>
<gene>
    <name evidence="1" type="primary">ORF118770</name>
</gene>
<name>A0A0B7AJF0_9EUPU</name>
<organism evidence="1">
    <name type="scientific">Arion vulgaris</name>
    <dbReference type="NCBI Taxonomy" id="1028688"/>
    <lineage>
        <taxon>Eukaryota</taxon>
        <taxon>Metazoa</taxon>
        <taxon>Spiralia</taxon>
        <taxon>Lophotrochozoa</taxon>
        <taxon>Mollusca</taxon>
        <taxon>Gastropoda</taxon>
        <taxon>Heterobranchia</taxon>
        <taxon>Euthyneura</taxon>
        <taxon>Panpulmonata</taxon>
        <taxon>Eupulmonata</taxon>
        <taxon>Stylommatophora</taxon>
        <taxon>Helicina</taxon>
        <taxon>Arionoidea</taxon>
        <taxon>Arionidae</taxon>
        <taxon>Arion</taxon>
    </lineage>
</organism>
<evidence type="ECO:0000313" key="1">
    <source>
        <dbReference type="EMBL" id="CEK80035.1"/>
    </source>
</evidence>
<dbReference type="EMBL" id="HACG01033170">
    <property type="protein sequence ID" value="CEK80035.1"/>
    <property type="molecule type" value="Transcribed_RNA"/>
</dbReference>
<dbReference type="AlphaFoldDB" id="A0A0B7AJF0"/>
<reference evidence="1" key="1">
    <citation type="submission" date="2014-12" db="EMBL/GenBank/DDBJ databases">
        <title>Insight into the proteome of Arion vulgaris.</title>
        <authorList>
            <person name="Aradska J."/>
            <person name="Bulat T."/>
            <person name="Smidak R."/>
            <person name="Sarate P."/>
            <person name="Gangsoo J."/>
            <person name="Sialana F."/>
            <person name="Bilban M."/>
            <person name="Lubec G."/>
        </authorList>
    </citation>
    <scope>NUCLEOTIDE SEQUENCE</scope>
    <source>
        <tissue evidence="1">Skin</tissue>
    </source>
</reference>
<proteinExistence type="predicted"/>
<sequence>MSYLSVIGYYKQNTQENHDTLKSNIMNECLFRDHFMPEHCQDCSKWQNT</sequence>
<accession>A0A0B7AJF0</accession>